<proteinExistence type="predicted"/>
<keyword evidence="2" id="KW-1185">Reference proteome</keyword>
<organism evidence="1 2">
    <name type="scientific">Paenibacillus oralis</name>
    <dbReference type="NCBI Taxonomy" id="2490856"/>
    <lineage>
        <taxon>Bacteria</taxon>
        <taxon>Bacillati</taxon>
        <taxon>Bacillota</taxon>
        <taxon>Bacilli</taxon>
        <taxon>Bacillales</taxon>
        <taxon>Paenibacillaceae</taxon>
        <taxon>Paenibacillus</taxon>
    </lineage>
</organism>
<protein>
    <submittedName>
        <fullName evidence="1">Uncharacterized protein</fullName>
    </submittedName>
</protein>
<name>A0A3P3TA18_9BACL</name>
<comment type="caution">
    <text evidence="1">The sequence shown here is derived from an EMBL/GenBank/DDBJ whole genome shotgun (WGS) entry which is preliminary data.</text>
</comment>
<sequence>MQLTIDHLNGPGTSILKILQKWAMFEFFDSSFEKTGLMVYEGKGYRFRIPFQIGEMHIDLASKGFGRNQVRLTHWASKHSSVFLKNNLTSLIECEYGYKAVYARETGSGRERALEENLVGKTYFLLRDYPIGVTRFLKIETNWNHSDAFKALHGAHVQLKARVNQDWIQEITSIPFVVEYIGIQGDEITLTGSNDTEIMIKGFKGIRPNPDLGFIIFDVYDQANGYSLSFHLMSQKSR</sequence>
<dbReference type="Proteomes" id="UP000267017">
    <property type="component" value="Unassembled WGS sequence"/>
</dbReference>
<dbReference type="OrthoDB" id="10008903at2"/>
<dbReference type="AlphaFoldDB" id="A0A3P3TA18"/>
<evidence type="ECO:0000313" key="2">
    <source>
        <dbReference type="Proteomes" id="UP000267017"/>
    </source>
</evidence>
<gene>
    <name evidence="1" type="ORF">EHV15_35630</name>
</gene>
<evidence type="ECO:0000313" key="1">
    <source>
        <dbReference type="EMBL" id="RRJ54905.1"/>
    </source>
</evidence>
<accession>A0A3P3TA18</accession>
<dbReference type="RefSeq" id="WP_128635998.1">
    <property type="nucleotide sequence ID" value="NZ_RRCN01000002.1"/>
</dbReference>
<dbReference type="EMBL" id="RRCN01000002">
    <property type="protein sequence ID" value="RRJ54905.1"/>
    <property type="molecule type" value="Genomic_DNA"/>
</dbReference>
<reference evidence="1 2" key="1">
    <citation type="submission" date="2018-11" db="EMBL/GenBank/DDBJ databases">
        <title>Genome sequencing of Paenibacillus sp. KCOM 3021 (= ChDC PVNT-B20).</title>
        <authorList>
            <person name="Kook J.-K."/>
            <person name="Park S.-N."/>
            <person name="Lim Y.K."/>
        </authorList>
    </citation>
    <scope>NUCLEOTIDE SEQUENCE [LARGE SCALE GENOMIC DNA]</scope>
    <source>
        <strain evidence="1 2">KCOM 3021</strain>
    </source>
</reference>